<evidence type="ECO:0000313" key="2">
    <source>
        <dbReference type="EMBL" id="THZ13998.1"/>
    </source>
</evidence>
<dbReference type="Pfam" id="PF00149">
    <property type="entry name" value="Metallophos"/>
    <property type="match status" value="1"/>
</dbReference>
<evidence type="ECO:0000259" key="1">
    <source>
        <dbReference type="Pfam" id="PF00149"/>
    </source>
</evidence>
<dbReference type="GO" id="GO:0016787">
    <property type="term" value="F:hydrolase activity"/>
    <property type="evidence" value="ECO:0007669"/>
    <property type="project" value="InterPro"/>
</dbReference>
<comment type="caution">
    <text evidence="2">The sequence shown here is derived from an EMBL/GenBank/DDBJ whole genome shotgun (WGS) entry which is preliminary data.</text>
</comment>
<evidence type="ECO:0000313" key="3">
    <source>
        <dbReference type="Proteomes" id="UP000308005"/>
    </source>
</evidence>
<dbReference type="PANTHER" id="PTHR12905">
    <property type="entry name" value="METALLOPHOSPHOESTERASE"/>
    <property type="match status" value="1"/>
</dbReference>
<dbReference type="AlphaFoldDB" id="A0A4S9SRM3"/>
<dbReference type="Proteomes" id="UP000308005">
    <property type="component" value="Unassembled WGS sequence"/>
</dbReference>
<accession>A0A4S9SRM3</accession>
<dbReference type="Gene3D" id="3.60.21.10">
    <property type="match status" value="2"/>
</dbReference>
<proteinExistence type="predicted"/>
<sequence>MCDSMLKLTVDRVFAAPKIRLVTRPRRQPNLQLASIHQLTNNNIFQHHPSPISKTSKRLPHNMAGPQTVKTRILIISDTHSTPLQPTTSPNPFRQPLPSADILIHCGDLTMKGLTSEYHKTLDLLASIDAPIKLVIAGNHDRTLDKTWMEKHQNHLWDGETFEEAREFWFGEKGRARTEGVVMLEEGVHEVPLKNGGVLTPIHERGILDPSATSHHLPLHHHKHKTKPLTSSFPNQLYTSQYQPEFCDWAFPYWKHEDRYNISNVLIDAKHISSNPIPSFSAKQLDVICTHGPPFKRGDITPHGNVGCPHLLKAVARAKPLIHCFGHIHEGWGAEKVTWEDTPKREPQQTIQEFKDGGWEKSIKSVETVEVDKKEVMEQRAVYVDASKTSGKEVIRGEQTLIVNAAIMDAGYHPVNAAFLVDVDLPLKK</sequence>
<gene>
    <name evidence="2" type="ORF">D6C91_07558</name>
</gene>
<dbReference type="InterPro" id="IPR051693">
    <property type="entry name" value="UPF0046_metallophosphoest"/>
</dbReference>
<dbReference type="InterPro" id="IPR029052">
    <property type="entry name" value="Metallo-depent_PP-like"/>
</dbReference>
<dbReference type="InterPro" id="IPR004843">
    <property type="entry name" value="Calcineurin-like_PHP"/>
</dbReference>
<organism evidence="2 3">
    <name type="scientific">Aureobasidium pullulans</name>
    <name type="common">Black yeast</name>
    <name type="synonym">Pullularia pullulans</name>
    <dbReference type="NCBI Taxonomy" id="5580"/>
    <lineage>
        <taxon>Eukaryota</taxon>
        <taxon>Fungi</taxon>
        <taxon>Dikarya</taxon>
        <taxon>Ascomycota</taxon>
        <taxon>Pezizomycotina</taxon>
        <taxon>Dothideomycetes</taxon>
        <taxon>Dothideomycetidae</taxon>
        <taxon>Dothideales</taxon>
        <taxon>Saccotheciaceae</taxon>
        <taxon>Aureobasidium</taxon>
    </lineage>
</organism>
<reference evidence="2 3" key="1">
    <citation type="submission" date="2018-10" db="EMBL/GenBank/DDBJ databases">
        <title>Fifty Aureobasidium pullulans genomes reveal a recombining polyextremotolerant generalist.</title>
        <authorList>
            <person name="Gostincar C."/>
            <person name="Turk M."/>
            <person name="Zajc J."/>
            <person name="Gunde-Cimerman N."/>
        </authorList>
    </citation>
    <scope>NUCLEOTIDE SEQUENCE [LARGE SCALE GENOMIC DNA]</scope>
    <source>
        <strain evidence="2 3">EXF-3863</strain>
    </source>
</reference>
<name>A0A4S9SRM3_AURPU</name>
<protein>
    <submittedName>
        <fullName evidence="2">Metallo-dependent phosphatase</fullName>
    </submittedName>
</protein>
<dbReference type="EMBL" id="QZBM01000449">
    <property type="protein sequence ID" value="THZ13998.1"/>
    <property type="molecule type" value="Genomic_DNA"/>
</dbReference>
<dbReference type="PANTHER" id="PTHR12905:SF0">
    <property type="entry name" value="CALCINEURIN-LIKE PHOSPHOESTERASE DOMAIN-CONTAINING PROTEIN"/>
    <property type="match status" value="1"/>
</dbReference>
<feature type="domain" description="Calcineurin-like phosphoesterase" evidence="1">
    <location>
        <begin position="72"/>
        <end position="330"/>
    </location>
</feature>
<dbReference type="SUPFAM" id="SSF56300">
    <property type="entry name" value="Metallo-dependent phosphatases"/>
    <property type="match status" value="1"/>
</dbReference>